<dbReference type="Pfam" id="PF25920">
    <property type="entry name" value="DUF7966"/>
    <property type="match status" value="1"/>
</dbReference>
<dbReference type="Proteomes" id="UP001596368">
    <property type="component" value="Unassembled WGS sequence"/>
</dbReference>
<gene>
    <name evidence="2" type="ORF">ACFQRB_07910</name>
</gene>
<keyword evidence="3" id="KW-1185">Reference proteome</keyword>
<organism evidence="2 3">
    <name type="scientific">Halobaculum litoreum</name>
    <dbReference type="NCBI Taxonomy" id="3031998"/>
    <lineage>
        <taxon>Archaea</taxon>
        <taxon>Methanobacteriati</taxon>
        <taxon>Methanobacteriota</taxon>
        <taxon>Stenosarchaea group</taxon>
        <taxon>Halobacteria</taxon>
        <taxon>Halobacteriales</taxon>
        <taxon>Haloferacaceae</taxon>
        <taxon>Halobaculum</taxon>
    </lineage>
</organism>
<feature type="compositionally biased region" description="Basic and acidic residues" evidence="1">
    <location>
        <begin position="122"/>
        <end position="133"/>
    </location>
</feature>
<sequence length="143" mass="14585">MTPTGDTDGDAAAVRATLRALATGDRRGRDDERSRRLVADAERALESVAAAAAFAEAGGFDRLRGIVADGGGADRSVARRARAVLDAVAAFRTAYRDSGDAAGDARGVAGRNGDGDADGADAADHFRPTHDSHIPGAALPDDQ</sequence>
<evidence type="ECO:0000313" key="2">
    <source>
        <dbReference type="EMBL" id="MFC7136469.1"/>
    </source>
</evidence>
<reference evidence="2 3" key="1">
    <citation type="journal article" date="2019" name="Int. J. Syst. Evol. Microbiol.">
        <title>The Global Catalogue of Microorganisms (GCM) 10K type strain sequencing project: providing services to taxonomists for standard genome sequencing and annotation.</title>
        <authorList>
            <consortium name="The Broad Institute Genomics Platform"/>
            <consortium name="The Broad Institute Genome Sequencing Center for Infectious Disease"/>
            <person name="Wu L."/>
            <person name="Ma J."/>
        </authorList>
    </citation>
    <scope>NUCLEOTIDE SEQUENCE [LARGE SCALE GENOMIC DNA]</scope>
    <source>
        <strain evidence="2 3">DT92</strain>
    </source>
</reference>
<dbReference type="InterPro" id="IPR058272">
    <property type="entry name" value="DUF7966"/>
</dbReference>
<proteinExistence type="predicted"/>
<comment type="caution">
    <text evidence="2">The sequence shown here is derived from an EMBL/GenBank/DDBJ whole genome shotgun (WGS) entry which is preliminary data.</text>
</comment>
<name>A0ABD5XN44_9EURY</name>
<feature type="region of interest" description="Disordered" evidence="1">
    <location>
        <begin position="99"/>
        <end position="143"/>
    </location>
</feature>
<dbReference type="AlphaFoldDB" id="A0ABD5XN44"/>
<feature type="compositionally biased region" description="Low complexity" evidence="1">
    <location>
        <begin position="100"/>
        <end position="111"/>
    </location>
</feature>
<accession>A0ABD5XN44</accession>
<evidence type="ECO:0000256" key="1">
    <source>
        <dbReference type="SAM" id="MobiDB-lite"/>
    </source>
</evidence>
<evidence type="ECO:0000313" key="3">
    <source>
        <dbReference type="Proteomes" id="UP001596368"/>
    </source>
</evidence>
<dbReference type="EMBL" id="JBHSZG010000001">
    <property type="protein sequence ID" value="MFC7136469.1"/>
    <property type="molecule type" value="Genomic_DNA"/>
</dbReference>
<protein>
    <submittedName>
        <fullName evidence="2">Uncharacterized protein</fullName>
    </submittedName>
</protein>